<dbReference type="Proteomes" id="UP000541558">
    <property type="component" value="Unassembled WGS sequence"/>
</dbReference>
<dbReference type="OrthoDB" id="3046661at2759"/>
<keyword evidence="3" id="KW-1185">Reference proteome</keyword>
<evidence type="ECO:0000256" key="1">
    <source>
        <dbReference type="SAM" id="Coils"/>
    </source>
</evidence>
<gene>
    <name evidence="2" type="ORF">D9611_007129</name>
</gene>
<evidence type="ECO:0000313" key="3">
    <source>
        <dbReference type="Proteomes" id="UP000541558"/>
    </source>
</evidence>
<dbReference type="EMBL" id="JAACJK010000221">
    <property type="protein sequence ID" value="KAF5314648.1"/>
    <property type="molecule type" value="Genomic_DNA"/>
</dbReference>
<sequence>MPTEIDECREQLDTLHRQIQPLEAQLLGLKEQERGLNKRLRKLVLKKSPISRLTDDILREIFLQTLPSSRERELACFSTSIRPGISPMVLCRVCKEWKEVAEAYSPLWATLRLFIIEMPGDDDPNVPESTRPHNPLRALEQGVANCLRTWKRKTKASSIQLQIIFLQRELYRGPSLLGTLGPTDFQRITKLSLCRVRYRDVSQLPRNGFPALEDLILTIYNVGDYRKKTGPIRAFEESPLLKRVAVDELVSGGFFPVLALPWRQLSHLVLKSPIPTKFFNTHLSDCPHLSHLSVLPGYDSLSWGHSIPKQTWSWPNITNITIGVWEYAGAGFSFPFLLDAINLKGLKSFRLVGGSFNLSRQSDQGFLEKVQSMKSLKSLSLCFIDISQSTYPLLFDLTPEITTLEIQLRTPEDRENDPFVVLNRHPHLLPKLSTLVLEVQPGWITMFEKKAFVTFVEQRMSYLPETRLKRVVIRYASTDRVDVDEPFHFRDLEEFEEEGLLVEFTDVRSERFNLKDVWHWVNRDPDWAEAWPEVRNLFVEGPVYLRDGYIE</sequence>
<feature type="coiled-coil region" evidence="1">
    <location>
        <begin position="5"/>
        <end position="32"/>
    </location>
</feature>
<comment type="caution">
    <text evidence="2">The sequence shown here is derived from an EMBL/GenBank/DDBJ whole genome shotgun (WGS) entry which is preliminary data.</text>
</comment>
<accession>A0A8H5B262</accession>
<dbReference type="InterPro" id="IPR032675">
    <property type="entry name" value="LRR_dom_sf"/>
</dbReference>
<protein>
    <recommendedName>
        <fullName evidence="4">F-box domain-containing protein</fullName>
    </recommendedName>
</protein>
<evidence type="ECO:0008006" key="4">
    <source>
        <dbReference type="Google" id="ProtNLM"/>
    </source>
</evidence>
<dbReference type="AlphaFoldDB" id="A0A8H5B262"/>
<evidence type="ECO:0000313" key="2">
    <source>
        <dbReference type="EMBL" id="KAF5314648.1"/>
    </source>
</evidence>
<keyword evidence="1" id="KW-0175">Coiled coil</keyword>
<name>A0A8H5B262_9AGAR</name>
<reference evidence="2 3" key="1">
    <citation type="journal article" date="2020" name="ISME J.">
        <title>Uncovering the hidden diversity of litter-decomposition mechanisms in mushroom-forming fungi.</title>
        <authorList>
            <person name="Floudas D."/>
            <person name="Bentzer J."/>
            <person name="Ahren D."/>
            <person name="Johansson T."/>
            <person name="Persson P."/>
            <person name="Tunlid A."/>
        </authorList>
    </citation>
    <scope>NUCLEOTIDE SEQUENCE [LARGE SCALE GENOMIC DNA]</scope>
    <source>
        <strain evidence="2 3">CBS 175.51</strain>
    </source>
</reference>
<dbReference type="SUPFAM" id="SSF52047">
    <property type="entry name" value="RNI-like"/>
    <property type="match status" value="1"/>
</dbReference>
<dbReference type="Gene3D" id="3.80.10.10">
    <property type="entry name" value="Ribonuclease Inhibitor"/>
    <property type="match status" value="1"/>
</dbReference>
<organism evidence="2 3">
    <name type="scientific">Ephemerocybe angulata</name>
    <dbReference type="NCBI Taxonomy" id="980116"/>
    <lineage>
        <taxon>Eukaryota</taxon>
        <taxon>Fungi</taxon>
        <taxon>Dikarya</taxon>
        <taxon>Basidiomycota</taxon>
        <taxon>Agaricomycotina</taxon>
        <taxon>Agaricomycetes</taxon>
        <taxon>Agaricomycetidae</taxon>
        <taxon>Agaricales</taxon>
        <taxon>Agaricineae</taxon>
        <taxon>Psathyrellaceae</taxon>
        <taxon>Ephemerocybe</taxon>
    </lineage>
</organism>
<proteinExistence type="predicted"/>